<dbReference type="InterPro" id="IPR005502">
    <property type="entry name" value="Ribosyl_crysJ1"/>
</dbReference>
<dbReference type="Gene3D" id="1.10.4080.10">
    <property type="entry name" value="ADP-ribosylation/Crystallin J1"/>
    <property type="match status" value="1"/>
</dbReference>
<dbReference type="AlphaFoldDB" id="A0A1U7HRK0"/>
<dbReference type="Pfam" id="PF03747">
    <property type="entry name" value="ADP_ribosyl_GH"/>
    <property type="match status" value="1"/>
</dbReference>
<proteinExistence type="predicted"/>
<protein>
    <recommendedName>
        <fullName evidence="3">ADP-ribosylglycohydrolase</fullName>
    </recommendedName>
</protein>
<sequence>MRYSLLSRFQGGLLGGFLGETLIDSSSKREGTIASEIGIDSIEPWLASSTLSAEDWEQIGDRLSAALEGKTPTNSGELAVAALPILFFFHDDLGLLKEQLQHLVNIWQLSAQTLEDVLIWAYAIALALREKLDPDRLLPQILVRYRSAQTPLIDQLEQVRTWLEQGTSLRQAIAQISRDGKPNPIALALYCFARTPEDFRLCLMQAIRTGKQASLVAALTGALAGAHNSFSGIPIDWRVAVGKHPTGQKLTREATCLFAAWSGAYKLEGLDTLKSAAVTSPLVMQPRSSVKIISQGEYSFLDPLFNVDSKVIKK</sequence>
<organism evidence="1 2">
    <name type="scientific">Hydrococcus rivularis NIES-593</name>
    <dbReference type="NCBI Taxonomy" id="1921803"/>
    <lineage>
        <taxon>Bacteria</taxon>
        <taxon>Bacillati</taxon>
        <taxon>Cyanobacteriota</taxon>
        <taxon>Cyanophyceae</taxon>
        <taxon>Pleurocapsales</taxon>
        <taxon>Hydrococcaceae</taxon>
        <taxon>Hydrococcus</taxon>
    </lineage>
</organism>
<name>A0A1U7HRK0_9CYAN</name>
<gene>
    <name evidence="1" type="ORF">NIES593_03715</name>
</gene>
<dbReference type="InterPro" id="IPR036705">
    <property type="entry name" value="Ribosyl_crysJ1_sf"/>
</dbReference>
<evidence type="ECO:0000313" key="1">
    <source>
        <dbReference type="EMBL" id="OKH26189.1"/>
    </source>
</evidence>
<evidence type="ECO:0008006" key="3">
    <source>
        <dbReference type="Google" id="ProtNLM"/>
    </source>
</evidence>
<dbReference type="STRING" id="1921803.NIES593_03715"/>
<reference evidence="1 2" key="1">
    <citation type="submission" date="2016-11" db="EMBL/GenBank/DDBJ databases">
        <title>Draft Genome Sequences of Nine Cyanobacterial Strains from Diverse Habitats.</title>
        <authorList>
            <person name="Zhu T."/>
            <person name="Hou S."/>
            <person name="Lu X."/>
            <person name="Hess W.R."/>
        </authorList>
    </citation>
    <scope>NUCLEOTIDE SEQUENCE [LARGE SCALE GENOMIC DNA]</scope>
    <source>
        <strain evidence="1 2">NIES-593</strain>
    </source>
</reference>
<keyword evidence="2" id="KW-1185">Reference proteome</keyword>
<evidence type="ECO:0000313" key="2">
    <source>
        <dbReference type="Proteomes" id="UP000186868"/>
    </source>
</evidence>
<accession>A0A1U7HRK0</accession>
<dbReference type="EMBL" id="MRCB01000002">
    <property type="protein sequence ID" value="OKH26189.1"/>
    <property type="molecule type" value="Genomic_DNA"/>
</dbReference>
<dbReference type="RefSeq" id="WP_073598296.1">
    <property type="nucleotide sequence ID" value="NZ_MRCB01000002.1"/>
</dbReference>
<comment type="caution">
    <text evidence="1">The sequence shown here is derived from an EMBL/GenBank/DDBJ whole genome shotgun (WGS) entry which is preliminary data.</text>
</comment>
<dbReference type="Proteomes" id="UP000186868">
    <property type="component" value="Unassembled WGS sequence"/>
</dbReference>
<dbReference type="SUPFAM" id="SSF101478">
    <property type="entry name" value="ADP-ribosylglycohydrolase"/>
    <property type="match status" value="1"/>
</dbReference>